<dbReference type="Proteomes" id="UP001060085">
    <property type="component" value="Linkage Group LG05"/>
</dbReference>
<accession>A0ACC0AQE6</accession>
<organism evidence="1 2">
    <name type="scientific">Catharanthus roseus</name>
    <name type="common">Madagascar periwinkle</name>
    <name type="synonym">Vinca rosea</name>
    <dbReference type="NCBI Taxonomy" id="4058"/>
    <lineage>
        <taxon>Eukaryota</taxon>
        <taxon>Viridiplantae</taxon>
        <taxon>Streptophyta</taxon>
        <taxon>Embryophyta</taxon>
        <taxon>Tracheophyta</taxon>
        <taxon>Spermatophyta</taxon>
        <taxon>Magnoliopsida</taxon>
        <taxon>eudicotyledons</taxon>
        <taxon>Gunneridae</taxon>
        <taxon>Pentapetalae</taxon>
        <taxon>asterids</taxon>
        <taxon>lamiids</taxon>
        <taxon>Gentianales</taxon>
        <taxon>Apocynaceae</taxon>
        <taxon>Rauvolfioideae</taxon>
        <taxon>Vinceae</taxon>
        <taxon>Catharanthinae</taxon>
        <taxon>Catharanthus</taxon>
    </lineage>
</organism>
<dbReference type="EMBL" id="CM044705">
    <property type="protein sequence ID" value="KAI5662764.1"/>
    <property type="molecule type" value="Genomic_DNA"/>
</dbReference>
<reference evidence="2" key="1">
    <citation type="journal article" date="2023" name="Nat. Plants">
        <title>Single-cell RNA sequencing provides a high-resolution roadmap for understanding the multicellular compartmentation of specialized metabolism.</title>
        <authorList>
            <person name="Sun S."/>
            <person name="Shen X."/>
            <person name="Li Y."/>
            <person name="Li Y."/>
            <person name="Wang S."/>
            <person name="Li R."/>
            <person name="Zhang H."/>
            <person name="Shen G."/>
            <person name="Guo B."/>
            <person name="Wei J."/>
            <person name="Xu J."/>
            <person name="St-Pierre B."/>
            <person name="Chen S."/>
            <person name="Sun C."/>
        </authorList>
    </citation>
    <scope>NUCLEOTIDE SEQUENCE [LARGE SCALE GENOMIC DNA]</scope>
</reference>
<proteinExistence type="predicted"/>
<protein>
    <submittedName>
        <fullName evidence="1">Uncharacterized protein</fullName>
    </submittedName>
</protein>
<name>A0ACC0AQE6_CATRO</name>
<evidence type="ECO:0000313" key="2">
    <source>
        <dbReference type="Proteomes" id="UP001060085"/>
    </source>
</evidence>
<keyword evidence="2" id="KW-1185">Reference proteome</keyword>
<comment type="caution">
    <text evidence="1">The sequence shown here is derived from an EMBL/GenBank/DDBJ whole genome shotgun (WGS) entry which is preliminary data.</text>
</comment>
<evidence type="ECO:0000313" key="1">
    <source>
        <dbReference type="EMBL" id="KAI5662764.1"/>
    </source>
</evidence>
<gene>
    <name evidence="1" type="ORF">M9H77_22087</name>
</gene>
<sequence>MILVLSRTRHVELRGANTASFGGLRGRHTTSHLLSTLNPLPAGFHYDTGAPGSSTQPLPVPFRSRPPLSSYMSHTPVPYETYRYAHPSSRPLTQCMITNYMLPFHPRIQNPSNITRRFHVQVDPPMPAEAFLDLVASEASRENVGKEERLDRVLDLLRRHRSAKGKLDLPLLRPLPRSLPERGGLPLPRVLGPNRELELLPEPDSELLDFHTFLCTIDTRSQLTVWSGPSPRGRGRPTRSSRGRGRGCNNGRSNLSSVVNSNSPSTLLPFNNAFPGFMYKFIQNWKNVISDGNCGCRKMSYDLHHHMNMYVQLFGSLEPVHELLKKTNWEEGSAPYEHWMDTLDHLYAIASTSNFCVLQLRDGCPLPLMQVQWQYHRDIRVTDWTEPYHNRTRDWWMCIFICLIWYMSVRQMRWEGRPRSKRFVLDLDQVDRGHSTVGRLGPGDIAFNSISCSAKNQTFVQRALGFQADIDYEMSKFVLMTPF</sequence>